<name>A0ABR2KF47_9EUKA</name>
<feature type="transmembrane region" description="Helical" evidence="1">
    <location>
        <begin position="140"/>
        <end position="165"/>
    </location>
</feature>
<dbReference type="Proteomes" id="UP001470230">
    <property type="component" value="Unassembled WGS sequence"/>
</dbReference>
<accession>A0ABR2KF47</accession>
<organism evidence="2 3">
    <name type="scientific">Tritrichomonas musculus</name>
    <dbReference type="NCBI Taxonomy" id="1915356"/>
    <lineage>
        <taxon>Eukaryota</taxon>
        <taxon>Metamonada</taxon>
        <taxon>Parabasalia</taxon>
        <taxon>Tritrichomonadida</taxon>
        <taxon>Tritrichomonadidae</taxon>
        <taxon>Tritrichomonas</taxon>
    </lineage>
</organism>
<dbReference type="PANTHER" id="PTHR14856:SF9">
    <property type="entry name" value="PQ-LOOP REPEAT-CONTAINING PROTEIN 1"/>
    <property type="match status" value="1"/>
</dbReference>
<evidence type="ECO:0000256" key="1">
    <source>
        <dbReference type="SAM" id="Phobius"/>
    </source>
</evidence>
<sequence>MSESNPLRFLGIPNIVASIIMTIIDIFIMFMPTIGYLDTVRIMIKSQSSTAFPYNTCLILLSSHGLKTLYFIYHPYALILFGQSVTQIGAALLMAYVKFYYSGKSYKSRRRSLTNSIKDEIQKQKYFLYYYMNVKNSKNFFEFLISITFYLIISMFFFFIFFFVIGEKVTIDMIGILANLIESTVSIPIFIKIVFNKDITNISILLILQFVIGDFMKLALFILNKAPLSFIGGSLLQMSLDLTLFAFFLKLYFCKKQTLSENELLISDQIINEDFSIESENQSIPTDIDIKFV</sequence>
<dbReference type="PANTHER" id="PTHR14856">
    <property type="entry name" value="PQ-LOOP REPEAT-CONTAINING PROTEIN 1-LIKE PROTEIN"/>
    <property type="match status" value="1"/>
</dbReference>
<feature type="transmembrane region" description="Helical" evidence="1">
    <location>
        <begin position="79"/>
        <end position="101"/>
    </location>
</feature>
<feature type="transmembrane region" description="Helical" evidence="1">
    <location>
        <begin position="171"/>
        <end position="195"/>
    </location>
</feature>
<protein>
    <submittedName>
        <fullName evidence="2">PQ-loop repeat-containing protein 1</fullName>
    </submittedName>
</protein>
<dbReference type="EMBL" id="JAPFFF010000005">
    <property type="protein sequence ID" value="KAK8889763.1"/>
    <property type="molecule type" value="Genomic_DNA"/>
</dbReference>
<keyword evidence="1" id="KW-0472">Membrane</keyword>
<keyword evidence="1" id="KW-1133">Transmembrane helix</keyword>
<feature type="transmembrane region" description="Helical" evidence="1">
    <location>
        <begin position="12"/>
        <end position="31"/>
    </location>
</feature>
<evidence type="ECO:0000313" key="2">
    <source>
        <dbReference type="EMBL" id="KAK8889763.1"/>
    </source>
</evidence>
<evidence type="ECO:0000313" key="3">
    <source>
        <dbReference type="Proteomes" id="UP001470230"/>
    </source>
</evidence>
<comment type="caution">
    <text evidence="2">The sequence shown here is derived from an EMBL/GenBank/DDBJ whole genome shotgun (WGS) entry which is preliminary data.</text>
</comment>
<keyword evidence="3" id="KW-1185">Reference proteome</keyword>
<feature type="transmembrane region" description="Helical" evidence="1">
    <location>
        <begin position="52"/>
        <end position="73"/>
    </location>
</feature>
<keyword evidence="1" id="KW-0812">Transmembrane</keyword>
<gene>
    <name evidence="2" type="ORF">M9Y10_034517</name>
</gene>
<proteinExistence type="predicted"/>
<feature type="transmembrane region" description="Helical" evidence="1">
    <location>
        <begin position="202"/>
        <end position="223"/>
    </location>
</feature>
<reference evidence="2 3" key="1">
    <citation type="submission" date="2024-04" db="EMBL/GenBank/DDBJ databases">
        <title>Tritrichomonas musculus Genome.</title>
        <authorList>
            <person name="Alves-Ferreira E."/>
            <person name="Grigg M."/>
            <person name="Lorenzi H."/>
            <person name="Galac M."/>
        </authorList>
    </citation>
    <scope>NUCLEOTIDE SEQUENCE [LARGE SCALE GENOMIC DNA]</scope>
    <source>
        <strain evidence="2 3">EAF2021</strain>
    </source>
</reference>
<feature type="transmembrane region" description="Helical" evidence="1">
    <location>
        <begin position="235"/>
        <end position="253"/>
    </location>
</feature>
<dbReference type="InterPro" id="IPR052241">
    <property type="entry name" value="SLC66/Scramblase_ANY1"/>
</dbReference>